<feature type="compositionally biased region" description="Polar residues" evidence="1">
    <location>
        <begin position="229"/>
        <end position="239"/>
    </location>
</feature>
<feature type="region of interest" description="Disordered" evidence="1">
    <location>
        <begin position="1"/>
        <end position="47"/>
    </location>
</feature>
<dbReference type="AlphaFoldDB" id="A0A5K3EKX6"/>
<accession>A0A5K3EKX6</accession>
<sequence length="309" mass="33101">SSAAQCGASIPQEGGDLKGVAVFGGDRSGKPGASLEAEGSQPCREEGLQQNTACAVVEASAGAQDVSEEQDHRAMVEESASLKQRADIIDEVEEALPRPPLNQSVDLDGADERTCSFYQETPSITMHSENLSYFEGTEIKMQPEVGDAQGARRGDKEEGEEVETGTPKGPGEGGNSAPVFRHPEVSRNSSVASRCSASLRPSASPPHVGWLFVRRWRAARRRRLPAKSPQKSHGTTTGDADQPLCASQHLDQSADGRGCADAEVGEKQCNLEKSMDLDDAKVLHELTGKLFYFFLCLYADAVNGRIEAK</sequence>
<feature type="region of interest" description="Disordered" evidence="1">
    <location>
        <begin position="138"/>
        <end position="188"/>
    </location>
</feature>
<name>A0A5K3EKX6_MESCO</name>
<protein>
    <submittedName>
        <fullName evidence="2">Rho guanine nucleotide exchange factor 5</fullName>
    </submittedName>
</protein>
<organism evidence="2">
    <name type="scientific">Mesocestoides corti</name>
    <name type="common">Flatworm</name>
    <dbReference type="NCBI Taxonomy" id="53468"/>
    <lineage>
        <taxon>Eukaryota</taxon>
        <taxon>Metazoa</taxon>
        <taxon>Spiralia</taxon>
        <taxon>Lophotrochozoa</taxon>
        <taxon>Platyhelminthes</taxon>
        <taxon>Cestoda</taxon>
        <taxon>Eucestoda</taxon>
        <taxon>Cyclophyllidea</taxon>
        <taxon>Mesocestoididae</taxon>
        <taxon>Mesocestoides</taxon>
    </lineage>
</organism>
<evidence type="ECO:0000256" key="1">
    <source>
        <dbReference type="SAM" id="MobiDB-lite"/>
    </source>
</evidence>
<dbReference type="WBParaSite" id="MCU_000982-RA">
    <property type="protein sequence ID" value="MCU_000982-RA"/>
    <property type="gene ID" value="MCU_000982"/>
</dbReference>
<proteinExistence type="predicted"/>
<feature type="region of interest" description="Disordered" evidence="1">
    <location>
        <begin position="222"/>
        <end position="243"/>
    </location>
</feature>
<evidence type="ECO:0000313" key="2">
    <source>
        <dbReference type="WBParaSite" id="MCU_000982-RA"/>
    </source>
</evidence>
<reference evidence="2" key="1">
    <citation type="submission" date="2019-11" db="UniProtKB">
        <authorList>
            <consortium name="WormBaseParasite"/>
        </authorList>
    </citation>
    <scope>IDENTIFICATION</scope>
</reference>